<feature type="transmembrane region" description="Helical" evidence="1">
    <location>
        <begin position="12"/>
        <end position="31"/>
    </location>
</feature>
<keyword evidence="1" id="KW-0472">Membrane</keyword>
<name>A0A0B7FMB9_THACB</name>
<accession>A0A0B7FMB9</accession>
<proteinExistence type="predicted"/>
<evidence type="ECO:0000256" key="1">
    <source>
        <dbReference type="SAM" id="Phobius"/>
    </source>
</evidence>
<keyword evidence="1" id="KW-0812">Transmembrane</keyword>
<evidence type="ECO:0000313" key="3">
    <source>
        <dbReference type="Proteomes" id="UP000059188"/>
    </source>
</evidence>
<sequence>MPAIASSLIGSMPHITISIMALVLPSSTLLASNRPKVFSSTTWYSSSIGSSCLGMLAELQMALTASSRALISCSSRIKRQAADA</sequence>
<evidence type="ECO:0000313" key="2">
    <source>
        <dbReference type="EMBL" id="CEL57332.1"/>
    </source>
</evidence>
<dbReference type="EMBL" id="LN679102">
    <property type="protein sequence ID" value="CEL57332.1"/>
    <property type="molecule type" value="Genomic_DNA"/>
</dbReference>
<reference evidence="2 3" key="1">
    <citation type="submission" date="2014-11" db="EMBL/GenBank/DDBJ databases">
        <authorList>
            <person name="Wibberg Daniel"/>
        </authorList>
    </citation>
    <scope>NUCLEOTIDE SEQUENCE [LARGE SCALE GENOMIC DNA]</scope>
    <source>
        <strain evidence="2">Rhizoctonia solani AG1-IB 7/3/14</strain>
    </source>
</reference>
<keyword evidence="1" id="KW-1133">Transmembrane helix</keyword>
<dbReference type="Proteomes" id="UP000059188">
    <property type="component" value="Unassembled WGS sequence"/>
</dbReference>
<gene>
    <name evidence="2" type="ORF">RSOLAG1IB_02071</name>
</gene>
<keyword evidence="3" id="KW-1185">Reference proteome</keyword>
<dbReference type="AlphaFoldDB" id="A0A0B7FMB9"/>
<protein>
    <submittedName>
        <fullName evidence="2">Uncharacterized protein</fullName>
    </submittedName>
</protein>
<organism evidence="2 3">
    <name type="scientific">Thanatephorus cucumeris (strain AG1-IB / isolate 7/3/14)</name>
    <name type="common">Lettuce bottom rot fungus</name>
    <name type="synonym">Rhizoctonia solani</name>
    <dbReference type="NCBI Taxonomy" id="1108050"/>
    <lineage>
        <taxon>Eukaryota</taxon>
        <taxon>Fungi</taxon>
        <taxon>Dikarya</taxon>
        <taxon>Basidiomycota</taxon>
        <taxon>Agaricomycotina</taxon>
        <taxon>Agaricomycetes</taxon>
        <taxon>Cantharellales</taxon>
        <taxon>Ceratobasidiaceae</taxon>
        <taxon>Rhizoctonia</taxon>
        <taxon>Rhizoctonia solani AG-1</taxon>
    </lineage>
</organism>